<accession>A0A1Y1VKQ8</accession>
<name>A0A1Y1VKQ8_9FUNG</name>
<gene>
    <name evidence="2" type="ORF">BCR36DRAFT_275773</name>
</gene>
<reference evidence="2 3" key="2">
    <citation type="submission" date="2016-08" db="EMBL/GenBank/DDBJ databases">
        <title>Pervasive Adenine N6-methylation of Active Genes in Fungi.</title>
        <authorList>
            <consortium name="DOE Joint Genome Institute"/>
            <person name="Mondo S.J."/>
            <person name="Dannebaum R.O."/>
            <person name="Kuo R.C."/>
            <person name="Labutti K."/>
            <person name="Haridas S."/>
            <person name="Kuo A."/>
            <person name="Salamov A."/>
            <person name="Ahrendt S.R."/>
            <person name="Lipzen A."/>
            <person name="Sullivan W."/>
            <person name="Andreopoulos W.B."/>
            <person name="Clum A."/>
            <person name="Lindquist E."/>
            <person name="Daum C."/>
            <person name="Ramamoorthy G.K."/>
            <person name="Gryganskyi A."/>
            <person name="Culley D."/>
            <person name="Magnuson J.K."/>
            <person name="James T.Y."/>
            <person name="O'Malley M.A."/>
            <person name="Stajich J.E."/>
            <person name="Spatafora J.W."/>
            <person name="Visel A."/>
            <person name="Grigoriev I.V."/>
        </authorList>
    </citation>
    <scope>NUCLEOTIDE SEQUENCE [LARGE SCALE GENOMIC DNA]</scope>
    <source>
        <strain evidence="3">finn</strain>
    </source>
</reference>
<feature type="non-terminal residue" evidence="2">
    <location>
        <position position="199"/>
    </location>
</feature>
<evidence type="ECO:0000313" key="3">
    <source>
        <dbReference type="Proteomes" id="UP000193719"/>
    </source>
</evidence>
<dbReference type="EMBL" id="MCFH01000003">
    <property type="protein sequence ID" value="ORX59067.1"/>
    <property type="molecule type" value="Genomic_DNA"/>
</dbReference>
<comment type="caution">
    <text evidence="2">The sequence shown here is derived from an EMBL/GenBank/DDBJ whole genome shotgun (WGS) entry which is preliminary data.</text>
</comment>
<dbReference type="PROSITE" id="PS51489">
    <property type="entry name" value="BUB1_N"/>
    <property type="match status" value="1"/>
</dbReference>
<evidence type="ECO:0000259" key="1">
    <source>
        <dbReference type="PROSITE" id="PS51489"/>
    </source>
</evidence>
<protein>
    <recommendedName>
        <fullName evidence="1">BUB1 N-terminal domain-containing protein</fullName>
    </recommendedName>
</protein>
<dbReference type="OrthoDB" id="248495at2759"/>
<feature type="domain" description="BUB1 N-terminal" evidence="1">
    <location>
        <begin position="59"/>
        <end position="199"/>
    </location>
</feature>
<dbReference type="Proteomes" id="UP000193719">
    <property type="component" value="Unassembled WGS sequence"/>
</dbReference>
<dbReference type="PANTHER" id="PTHR14030">
    <property type="entry name" value="MITOTIC CHECKPOINT SERINE/THREONINE-PROTEIN KINASE BUB1"/>
    <property type="match status" value="1"/>
</dbReference>
<dbReference type="STRING" id="1754191.A0A1Y1VKQ8"/>
<dbReference type="GO" id="GO:0051754">
    <property type="term" value="P:meiotic sister chromatid cohesion, centromeric"/>
    <property type="evidence" value="ECO:0007669"/>
    <property type="project" value="TreeGrafter"/>
</dbReference>
<dbReference type="SMART" id="SM00777">
    <property type="entry name" value="Mad3_BUB1_I"/>
    <property type="match status" value="1"/>
</dbReference>
<dbReference type="FunFam" id="1.25.40.430:FF:000003">
    <property type="entry name" value="Checkpoint serine/threonine-protein kinase BUB1"/>
    <property type="match status" value="1"/>
</dbReference>
<dbReference type="GO" id="GO:0005634">
    <property type="term" value="C:nucleus"/>
    <property type="evidence" value="ECO:0007669"/>
    <property type="project" value="TreeGrafter"/>
</dbReference>
<dbReference type="GO" id="GO:0004672">
    <property type="term" value="F:protein kinase activity"/>
    <property type="evidence" value="ECO:0007669"/>
    <property type="project" value="TreeGrafter"/>
</dbReference>
<dbReference type="Gene3D" id="1.25.40.430">
    <property type="match status" value="1"/>
</dbReference>
<keyword evidence="3" id="KW-1185">Reference proteome</keyword>
<proteinExistence type="predicted"/>
<dbReference type="InterPro" id="IPR013212">
    <property type="entry name" value="Mad3/Bub1_I"/>
</dbReference>
<evidence type="ECO:0000313" key="2">
    <source>
        <dbReference type="EMBL" id="ORX59067.1"/>
    </source>
</evidence>
<dbReference type="GO" id="GO:0032991">
    <property type="term" value="C:protein-containing complex"/>
    <property type="evidence" value="ECO:0007669"/>
    <property type="project" value="UniProtKB-ARBA"/>
</dbReference>
<reference evidence="2 3" key="1">
    <citation type="submission" date="2016-08" db="EMBL/GenBank/DDBJ databases">
        <title>Genomes of anaerobic fungi encode conserved fungal cellulosomes for biomass hydrolysis.</title>
        <authorList>
            <consortium name="DOE Joint Genome Institute"/>
            <person name="Haitjema C.H."/>
            <person name="Gilmore S.P."/>
            <person name="Henske J.K."/>
            <person name="Solomon K.V."/>
            <person name="De Groot R."/>
            <person name="Kuo A."/>
            <person name="Mondo S.J."/>
            <person name="Salamov A.A."/>
            <person name="Labutti K."/>
            <person name="Zhao Z."/>
            <person name="Chiniquy J."/>
            <person name="Barry K."/>
            <person name="Brewer H.M."/>
            <person name="Purvine S.O."/>
            <person name="Wright A.T."/>
            <person name="Boxma B."/>
            <person name="Van Alen T."/>
            <person name="Hackstein J.H."/>
            <person name="Baker S.E."/>
            <person name="Grigoriev I.V."/>
            <person name="O'Malley M.A."/>
        </authorList>
    </citation>
    <scope>NUCLEOTIDE SEQUENCE [LARGE SCALE GENOMIC DNA]</scope>
    <source>
        <strain evidence="3">finn</strain>
    </source>
</reference>
<dbReference type="GO" id="GO:0007094">
    <property type="term" value="P:mitotic spindle assembly checkpoint signaling"/>
    <property type="evidence" value="ECO:0007669"/>
    <property type="project" value="InterPro"/>
</dbReference>
<dbReference type="InterPro" id="IPR015661">
    <property type="entry name" value="Bub1/Mad3"/>
</dbReference>
<sequence>MVVDMTDFEYQKENIIPLPQGRSATVLSALYANNSNNNKSDDSGLLTGKEMRDIKQKEFENELKEIDEVDDPLNTYFSYIHWLQDNYPSGNDVETGLLAILETVLKKYQGDPRYLNDSRYLRLWFLYAHYSQEPIEIFKFLSVNEIGQNLSTYYEEYALYMETQNKYKEANEIYTLGINRKAQPIERLKKRFIEFQKRM</sequence>
<dbReference type="Pfam" id="PF08311">
    <property type="entry name" value="Mad3_BUB1_I"/>
    <property type="match status" value="1"/>
</dbReference>
<dbReference type="PANTHER" id="PTHR14030:SF4">
    <property type="entry name" value="BUB1 KINASE, ISOFORM A-RELATED"/>
    <property type="match status" value="1"/>
</dbReference>
<organism evidence="2 3">
    <name type="scientific">Piromyces finnis</name>
    <dbReference type="NCBI Taxonomy" id="1754191"/>
    <lineage>
        <taxon>Eukaryota</taxon>
        <taxon>Fungi</taxon>
        <taxon>Fungi incertae sedis</taxon>
        <taxon>Chytridiomycota</taxon>
        <taxon>Chytridiomycota incertae sedis</taxon>
        <taxon>Neocallimastigomycetes</taxon>
        <taxon>Neocallimastigales</taxon>
        <taxon>Neocallimastigaceae</taxon>
        <taxon>Piromyces</taxon>
    </lineage>
</organism>
<dbReference type="AlphaFoldDB" id="A0A1Y1VKQ8"/>